<reference evidence="1" key="1">
    <citation type="submission" date="2024-05" db="EMBL/GenBank/DDBJ databases">
        <title>Defense systems in Pseudomonas aeruginosa.</title>
        <authorList>
            <person name="van den Berg D.F."/>
            <person name="Costa R.A."/>
        </authorList>
    </citation>
    <scope>NUCLEOTIDE SEQUENCE</scope>
</reference>
<proteinExistence type="predicted"/>
<name>A0AAU8KW05_9VIRU</name>
<dbReference type="EMBL" id="PP813861">
    <property type="protein sequence ID" value="XCN26346.1"/>
    <property type="molecule type" value="Genomic_DNA"/>
</dbReference>
<organism evidence="1">
    <name type="scientific">Pseudomonas phage vB_PaeM_FBPa36</name>
    <dbReference type="NCBI Taxonomy" id="3231237"/>
    <lineage>
        <taxon>Viruses</taxon>
    </lineage>
</organism>
<accession>A0AAU8KW05</accession>
<sequence>MDSRLSKVFQNVDHVFTQEQTNKLVYCRNEDMKLTVKVDAMLALINNDPVKHKDLEKIIIEDTLAFIKAERSSIIGIALFNKMVYVDQGPDAVGFLEYTKVAEYASIHVDEYCAWVNMYRDKMKSFVMPIISQFLGNALVRSELKTLQAQRYEIAKQNFRDMSKAAPEGTVKELAAKYGKSISEIRRMKAEGRLGELTQE</sequence>
<evidence type="ECO:0000313" key="1">
    <source>
        <dbReference type="EMBL" id="XCN26346.1"/>
    </source>
</evidence>
<protein>
    <submittedName>
        <fullName evidence="1">Uncharacterized protein</fullName>
    </submittedName>
</protein>